<sequence length="178" mass="19591">MRLTIDTEMDTYEQAIAAVQAAYGLRPVAPADWPEAPAVDPRPDPQDLSSDDIGDGWSEQTLFQVIASLMPGARTVLRRITDLGGTTSFDEVQQYFANHPTTPIPAAKLGGTLTSIKAVQRRIGPTDASRLLQRNDRARLYHIDRPLVEGLRRAFAIADARPDLMRGEPTARLASDRK</sequence>
<evidence type="ECO:0000313" key="2">
    <source>
        <dbReference type="EMBL" id="GDY49164.1"/>
    </source>
</evidence>
<keyword evidence="3" id="KW-1185">Reference proteome</keyword>
<evidence type="ECO:0000256" key="1">
    <source>
        <dbReference type="SAM" id="MobiDB-lite"/>
    </source>
</evidence>
<gene>
    <name evidence="2" type="ORF">SANT12839_100460</name>
</gene>
<name>A0A4D4KLV4_9ACTN</name>
<dbReference type="AlphaFoldDB" id="A0A4D4KLV4"/>
<protein>
    <submittedName>
        <fullName evidence="2">Uncharacterized protein</fullName>
    </submittedName>
</protein>
<comment type="caution">
    <text evidence="2">The sequence shown here is derived from an EMBL/GenBank/DDBJ whole genome shotgun (WGS) entry which is preliminary data.</text>
</comment>
<organism evidence="2 3">
    <name type="scientific">Streptomyces antimycoticus</name>
    <dbReference type="NCBI Taxonomy" id="68175"/>
    <lineage>
        <taxon>Bacteria</taxon>
        <taxon>Bacillati</taxon>
        <taxon>Actinomycetota</taxon>
        <taxon>Actinomycetes</taxon>
        <taxon>Kitasatosporales</taxon>
        <taxon>Streptomycetaceae</taxon>
        <taxon>Streptomyces</taxon>
        <taxon>Streptomyces violaceusniger group</taxon>
    </lineage>
</organism>
<dbReference type="EMBL" id="BJHV01000002">
    <property type="protein sequence ID" value="GDY49164.1"/>
    <property type="molecule type" value="Genomic_DNA"/>
</dbReference>
<reference evidence="2 3" key="1">
    <citation type="journal article" date="2020" name="Int. J. Syst. Evol. Microbiol.">
        <title>Reclassification of Streptomyces castelarensis and Streptomyces sporoclivatus as later heterotypic synonyms of Streptomyces antimycoticus.</title>
        <authorList>
            <person name="Komaki H."/>
            <person name="Tamura T."/>
        </authorList>
    </citation>
    <scope>NUCLEOTIDE SEQUENCE [LARGE SCALE GENOMIC DNA]</scope>
    <source>
        <strain evidence="2 3">NBRC 12839</strain>
    </source>
</reference>
<proteinExistence type="predicted"/>
<accession>A0A4D4KLV4</accession>
<feature type="region of interest" description="Disordered" evidence="1">
    <location>
        <begin position="32"/>
        <end position="53"/>
    </location>
</feature>
<evidence type="ECO:0000313" key="3">
    <source>
        <dbReference type="Proteomes" id="UP000299290"/>
    </source>
</evidence>
<dbReference type="Proteomes" id="UP000299290">
    <property type="component" value="Unassembled WGS sequence"/>
</dbReference>